<name>A0AAV5P8B2_CELCE</name>
<dbReference type="AlphaFoldDB" id="A0AAV5P8B2"/>
<organism evidence="1 4">
    <name type="scientific">Cellulosimicrobium cellulans</name>
    <name type="common">Arthrobacter luteus</name>
    <dbReference type="NCBI Taxonomy" id="1710"/>
    <lineage>
        <taxon>Bacteria</taxon>
        <taxon>Bacillati</taxon>
        <taxon>Actinomycetota</taxon>
        <taxon>Actinomycetes</taxon>
        <taxon>Micrococcales</taxon>
        <taxon>Promicromonosporaceae</taxon>
        <taxon>Cellulosimicrobium</taxon>
    </lineage>
</organism>
<gene>
    <name evidence="1" type="ORF">Ccel01_19940</name>
    <name evidence="2" type="ORF">FOG94_00750</name>
</gene>
<dbReference type="Proteomes" id="UP000319068">
    <property type="component" value="Chromosome"/>
</dbReference>
<dbReference type="Proteomes" id="UP001165168">
    <property type="component" value="Unassembled WGS sequence"/>
</dbReference>
<evidence type="ECO:0000313" key="1">
    <source>
        <dbReference type="EMBL" id="GLY57392.1"/>
    </source>
</evidence>
<reference evidence="2 3" key="1">
    <citation type="submission" date="2019-07" db="EMBL/GenBank/DDBJ databases">
        <title>Complete Genome Sequence and Methylome Analysis of Arthrobacter luteus NEB113.</title>
        <authorList>
            <person name="Fomenkov A."/>
            <person name="Anton B.P."/>
            <person name="Vincze T."/>
            <person name="Roberts R.J."/>
        </authorList>
    </citation>
    <scope>NUCLEOTIDE SEQUENCE [LARGE SCALE GENOMIC DNA]</scope>
    <source>
        <strain evidence="2 3">NEB113</strain>
    </source>
</reference>
<dbReference type="EMBL" id="BSTG01000002">
    <property type="protein sequence ID" value="GLY57392.1"/>
    <property type="molecule type" value="Genomic_DNA"/>
</dbReference>
<sequence>MSAQDKLVASAELYRTQGRGKLHVRGCSHLQSTDPAKLVVADDRDRADLELCSECDKEIRGIGRVEYPSLDRAFEALKFPVENRRLMQDLTASVDFERIWAPQSRSYIAAGFRDERPVAAYLNKGFVHVRLAEGGYQRHEMPTFAGSAGGTARVGAAERGGEVCRTCFVQLPVSGICDECG</sequence>
<dbReference type="RefSeq" id="WP_137280878.1">
    <property type="nucleotide sequence ID" value="NZ_BSTG01000002.1"/>
</dbReference>
<evidence type="ECO:0000313" key="4">
    <source>
        <dbReference type="Proteomes" id="UP001165168"/>
    </source>
</evidence>
<dbReference type="EMBL" id="CP041694">
    <property type="protein sequence ID" value="QDP73876.1"/>
    <property type="molecule type" value="Genomic_DNA"/>
</dbReference>
<evidence type="ECO:0000313" key="3">
    <source>
        <dbReference type="Proteomes" id="UP000319068"/>
    </source>
</evidence>
<evidence type="ECO:0000313" key="2">
    <source>
        <dbReference type="EMBL" id="QDP73876.1"/>
    </source>
</evidence>
<keyword evidence="3" id="KW-1185">Reference proteome</keyword>
<accession>A0AAV5P8B2</accession>
<reference evidence="1" key="2">
    <citation type="submission" date="2023-03" db="EMBL/GenBank/DDBJ databases">
        <title>Cellulosimicrobium cellulans NBRC 103059.</title>
        <authorList>
            <person name="Ichikawa N."/>
            <person name="Sato H."/>
            <person name="Tonouchi N."/>
        </authorList>
    </citation>
    <scope>NUCLEOTIDE SEQUENCE</scope>
    <source>
        <strain evidence="1">NBRC 103059</strain>
    </source>
</reference>
<proteinExistence type="predicted"/>
<protein>
    <submittedName>
        <fullName evidence="1">Uncharacterized protein</fullName>
    </submittedName>
</protein>